<feature type="compositionally biased region" description="Basic and acidic residues" evidence="2">
    <location>
        <begin position="81"/>
        <end position="90"/>
    </location>
</feature>
<reference evidence="4" key="2">
    <citation type="submission" date="2020-09" db="EMBL/GenBank/DDBJ databases">
        <title>Reference genome assembly for Australian Ascochyta lentis isolate Al4.</title>
        <authorList>
            <person name="Lee R.C."/>
            <person name="Farfan-Caceres L.M."/>
            <person name="Debler J.W."/>
            <person name="Williams A.H."/>
            <person name="Henares B.M."/>
        </authorList>
    </citation>
    <scope>NUCLEOTIDE SEQUENCE</scope>
    <source>
        <strain evidence="4">Al4</strain>
    </source>
</reference>
<keyword evidence="5" id="KW-1185">Reference proteome</keyword>
<feature type="compositionally biased region" description="Polar residues" evidence="2">
    <location>
        <begin position="470"/>
        <end position="483"/>
    </location>
</feature>
<name>A0A8H7J652_9PLEO</name>
<dbReference type="InterPro" id="IPR000571">
    <property type="entry name" value="Znf_CCCH"/>
</dbReference>
<dbReference type="AlphaFoldDB" id="A0A8H7J652"/>
<feature type="compositionally biased region" description="Acidic residues" evidence="2">
    <location>
        <begin position="100"/>
        <end position="109"/>
    </location>
</feature>
<protein>
    <recommendedName>
        <fullName evidence="3">C3H1-type domain-containing protein</fullName>
    </recommendedName>
</protein>
<evidence type="ECO:0000313" key="4">
    <source>
        <dbReference type="EMBL" id="KAF9697619.1"/>
    </source>
</evidence>
<dbReference type="OrthoDB" id="3798509at2759"/>
<reference evidence="4" key="1">
    <citation type="submission" date="2018-12" db="EMBL/GenBank/DDBJ databases">
        <authorList>
            <person name="Syme R.A."/>
            <person name="Farfan-Caceres L."/>
            <person name="Lichtenzveig J."/>
        </authorList>
    </citation>
    <scope>NUCLEOTIDE SEQUENCE</scope>
    <source>
        <strain evidence="4">Al4</strain>
    </source>
</reference>
<sequence length="667" mass="76034">MMKSAPIRRSTQERSMRRCITTGIRRARYLNPSYGETQRALLRLERDRVIAEAARNRQATLNDVLNPYYTTDLPSSSFNIPDEHVQDRTAPEQPENVVQDMEEYEELSDDSLSSQYDEEMSEDDAMSEYQDMDEYLTDESSPSDSTPRYEQLQTPTAAHLEAVSKLTPNECITLINDFLEQNRSRFDVFRTSTKNFSPAWDSRIELDFLTDAVLWLDALLLPFREDIFAEDTNFLKPHLEQAAHEWHAIRDPLSEEPVSGVEKFRITQISNRIAEIQASNQSRTELLESTNIDVAIIQDLLLSAETVKYRRAVDHENDDLSDGLRRIYRTVVCAIPVGLSEYVHVVQPKQKAKIKYKGGPFHPYVLPDPPEILDHSSIHTRITSKGYTGVPLSEQRAPLSDAYFREMHQEMFEVTAAQREDSAGTAKLKKNATCMDRDWGAFYDPLYTEGMCRYEEAARRRIEREERPATQPSPTPSDYTDTSFELTLPFQDDSKPPEAKKKLCRDVNRPGGCPRGDACPDSHSNRGVHCKKNPCSFEAAGGCAFLHNRTRQSSTVHHDLRLVLDQVLASPRMYKPCTYINKPEGCKREDVCWFNHTLRGVLNSYSDRSEMTGNTKCKQQNHDSEQDYNGWGERGFGDSCGDEEAGLGGGSHFPSQKRMKTRGGQGY</sequence>
<gene>
    <name evidence="4" type="ORF">EKO04_004428</name>
</gene>
<evidence type="ECO:0000256" key="1">
    <source>
        <dbReference type="PROSITE-ProRule" id="PRU00723"/>
    </source>
</evidence>
<feature type="zinc finger region" description="C3H1-type" evidence="1">
    <location>
        <begin position="498"/>
        <end position="526"/>
    </location>
</feature>
<feature type="region of interest" description="Disordered" evidence="2">
    <location>
        <begin position="75"/>
        <end position="125"/>
    </location>
</feature>
<feature type="compositionally biased region" description="Acidic residues" evidence="2">
    <location>
        <begin position="116"/>
        <end position="125"/>
    </location>
</feature>
<evidence type="ECO:0000256" key="2">
    <source>
        <dbReference type="SAM" id="MobiDB-lite"/>
    </source>
</evidence>
<dbReference type="GO" id="GO:0008270">
    <property type="term" value="F:zinc ion binding"/>
    <property type="evidence" value="ECO:0007669"/>
    <property type="project" value="UniProtKB-KW"/>
</dbReference>
<keyword evidence="1" id="KW-0862">Zinc</keyword>
<dbReference type="SMART" id="SM00356">
    <property type="entry name" value="ZnF_C3H1"/>
    <property type="match status" value="2"/>
</dbReference>
<feature type="domain" description="C3H1-type" evidence="3">
    <location>
        <begin position="498"/>
        <end position="526"/>
    </location>
</feature>
<feature type="region of interest" description="Disordered" evidence="2">
    <location>
        <begin position="462"/>
        <end position="483"/>
    </location>
</feature>
<keyword evidence="1" id="KW-0479">Metal-binding</keyword>
<accession>A0A8H7J652</accession>
<comment type="caution">
    <text evidence="4">The sequence shown here is derived from an EMBL/GenBank/DDBJ whole genome shotgun (WGS) entry which is preliminary data.</text>
</comment>
<proteinExistence type="predicted"/>
<feature type="region of interest" description="Disordered" evidence="2">
    <location>
        <begin position="610"/>
        <end position="667"/>
    </location>
</feature>
<dbReference type="PROSITE" id="PS50103">
    <property type="entry name" value="ZF_C3H1"/>
    <property type="match status" value="1"/>
</dbReference>
<dbReference type="EMBL" id="RZGK01000007">
    <property type="protein sequence ID" value="KAF9697619.1"/>
    <property type="molecule type" value="Genomic_DNA"/>
</dbReference>
<dbReference type="Proteomes" id="UP000651452">
    <property type="component" value="Unassembled WGS sequence"/>
</dbReference>
<evidence type="ECO:0000259" key="3">
    <source>
        <dbReference type="PROSITE" id="PS50103"/>
    </source>
</evidence>
<organism evidence="4 5">
    <name type="scientific">Ascochyta lentis</name>
    <dbReference type="NCBI Taxonomy" id="205686"/>
    <lineage>
        <taxon>Eukaryota</taxon>
        <taxon>Fungi</taxon>
        <taxon>Dikarya</taxon>
        <taxon>Ascomycota</taxon>
        <taxon>Pezizomycotina</taxon>
        <taxon>Dothideomycetes</taxon>
        <taxon>Pleosporomycetidae</taxon>
        <taxon>Pleosporales</taxon>
        <taxon>Pleosporineae</taxon>
        <taxon>Didymellaceae</taxon>
        <taxon>Ascochyta</taxon>
    </lineage>
</organism>
<evidence type="ECO:0000313" key="5">
    <source>
        <dbReference type="Proteomes" id="UP000651452"/>
    </source>
</evidence>
<keyword evidence="1" id="KW-0863">Zinc-finger</keyword>